<dbReference type="AlphaFoldDB" id="A0AAD5RHY9"/>
<evidence type="ECO:0000313" key="2">
    <source>
        <dbReference type="EMBL" id="KAJ2894038.1"/>
    </source>
</evidence>
<sequence length="90" mass="9656">MVSLPFPPAPVVVALAHIPAHILSNDGHPIGLVPALLPKRPTAVKNRGCVERVEPQAVGSSRFEDDAQFPGPGWRKKRGTVGEERRMGMG</sequence>
<dbReference type="EMBL" id="JAKWBI020000538">
    <property type="protein sequence ID" value="KAJ2894038.1"/>
    <property type="molecule type" value="Genomic_DNA"/>
</dbReference>
<gene>
    <name evidence="2" type="ORF">MKZ38_007980</name>
</gene>
<protein>
    <submittedName>
        <fullName evidence="2">Uncharacterized protein</fullName>
    </submittedName>
</protein>
<comment type="caution">
    <text evidence="2">The sequence shown here is derived from an EMBL/GenBank/DDBJ whole genome shotgun (WGS) entry which is preliminary data.</text>
</comment>
<name>A0AAD5RHY9_9PEZI</name>
<feature type="region of interest" description="Disordered" evidence="1">
    <location>
        <begin position="60"/>
        <end position="90"/>
    </location>
</feature>
<proteinExistence type="predicted"/>
<feature type="compositionally biased region" description="Basic and acidic residues" evidence="1">
    <location>
        <begin position="80"/>
        <end position="90"/>
    </location>
</feature>
<dbReference type="Proteomes" id="UP001201980">
    <property type="component" value="Unassembled WGS sequence"/>
</dbReference>
<accession>A0AAD5RHY9</accession>
<reference evidence="2" key="1">
    <citation type="submission" date="2022-07" db="EMBL/GenBank/DDBJ databases">
        <title>Draft genome sequence of Zalerion maritima ATCC 34329, a (micro)plastics degrading marine fungus.</title>
        <authorList>
            <person name="Paco A."/>
            <person name="Goncalves M.F.M."/>
            <person name="Rocha-Santos T.A.P."/>
            <person name="Alves A."/>
        </authorList>
    </citation>
    <scope>NUCLEOTIDE SEQUENCE</scope>
    <source>
        <strain evidence="2">ATCC 34329</strain>
    </source>
</reference>
<organism evidence="2 3">
    <name type="scientific">Zalerion maritima</name>
    <dbReference type="NCBI Taxonomy" id="339359"/>
    <lineage>
        <taxon>Eukaryota</taxon>
        <taxon>Fungi</taxon>
        <taxon>Dikarya</taxon>
        <taxon>Ascomycota</taxon>
        <taxon>Pezizomycotina</taxon>
        <taxon>Sordariomycetes</taxon>
        <taxon>Lulworthiomycetidae</taxon>
        <taxon>Lulworthiales</taxon>
        <taxon>Lulworthiaceae</taxon>
        <taxon>Zalerion</taxon>
    </lineage>
</organism>
<evidence type="ECO:0000256" key="1">
    <source>
        <dbReference type="SAM" id="MobiDB-lite"/>
    </source>
</evidence>
<evidence type="ECO:0000313" key="3">
    <source>
        <dbReference type="Proteomes" id="UP001201980"/>
    </source>
</evidence>
<keyword evidence="3" id="KW-1185">Reference proteome</keyword>